<feature type="signal peptide" evidence="1">
    <location>
        <begin position="1"/>
        <end position="30"/>
    </location>
</feature>
<dbReference type="Proteomes" id="UP000264006">
    <property type="component" value="Chromosome"/>
</dbReference>
<feature type="chain" id="PRO_5016997137" description="PepSY domain-containing protein" evidence="1">
    <location>
        <begin position="31"/>
        <end position="163"/>
    </location>
</feature>
<gene>
    <name evidence="2" type="ORF">DVS28_a4251</name>
</gene>
<evidence type="ECO:0000256" key="1">
    <source>
        <dbReference type="SAM" id="SignalP"/>
    </source>
</evidence>
<dbReference type="KEGG" id="euz:DVS28_a4251"/>
<organism evidence="2 3">
    <name type="scientific">Euzebya pacifica</name>
    <dbReference type="NCBI Taxonomy" id="1608957"/>
    <lineage>
        <taxon>Bacteria</taxon>
        <taxon>Bacillati</taxon>
        <taxon>Actinomycetota</taxon>
        <taxon>Nitriliruptoria</taxon>
        <taxon>Euzebyales</taxon>
    </lineage>
</organism>
<evidence type="ECO:0000313" key="2">
    <source>
        <dbReference type="EMBL" id="AXV08917.1"/>
    </source>
</evidence>
<dbReference type="OrthoDB" id="9837932at2"/>
<protein>
    <recommendedName>
        <fullName evidence="4">PepSY domain-containing protein</fullName>
    </recommendedName>
</protein>
<keyword evidence="3" id="KW-1185">Reference proteome</keyword>
<evidence type="ECO:0008006" key="4">
    <source>
        <dbReference type="Google" id="ProtNLM"/>
    </source>
</evidence>
<dbReference type="AlphaFoldDB" id="A0A346Y370"/>
<evidence type="ECO:0000313" key="3">
    <source>
        <dbReference type="Proteomes" id="UP000264006"/>
    </source>
</evidence>
<accession>A0A346Y370</accession>
<keyword evidence="1" id="KW-0732">Signal</keyword>
<reference evidence="2 3" key="1">
    <citation type="submission" date="2018-09" db="EMBL/GenBank/DDBJ databases">
        <title>Complete genome sequence of Euzebya sp. DY32-46 isolated from seawater of Pacific Ocean.</title>
        <authorList>
            <person name="Xu L."/>
            <person name="Wu Y.-H."/>
            <person name="Xu X.-W."/>
        </authorList>
    </citation>
    <scope>NUCLEOTIDE SEQUENCE [LARGE SCALE GENOMIC DNA]</scope>
    <source>
        <strain evidence="2 3">DY32-46</strain>
    </source>
</reference>
<sequence>MVEVKQRVSRAVIAAVVVLGSAVASGCSTAEIPGMADVLDLPTDGSHVLTSGEDWQLVVTPHQALELRQERRISGVSDYTRPITLTEAHGFDATRNGNPVTVVAGPVGDDAARVEVESLNGVVDDAAIVRAHGLTWFWLELADDDLFQITAYDDQGEILDQRR</sequence>
<name>A0A346Y370_9ACTN</name>
<dbReference type="EMBL" id="CP031165">
    <property type="protein sequence ID" value="AXV08917.1"/>
    <property type="molecule type" value="Genomic_DNA"/>
</dbReference>
<dbReference type="PROSITE" id="PS51257">
    <property type="entry name" value="PROKAR_LIPOPROTEIN"/>
    <property type="match status" value="1"/>
</dbReference>
<proteinExistence type="predicted"/>